<dbReference type="NCBIfam" id="NF037970">
    <property type="entry name" value="vanZ_1"/>
    <property type="match status" value="1"/>
</dbReference>
<dbReference type="AlphaFoldDB" id="A0A0G0KAR1"/>
<proteinExistence type="predicted"/>
<organism evidence="3 4">
    <name type="scientific">Candidatus Woesebacteria bacterium GW2011_GWA1_37_8</name>
    <dbReference type="NCBI Taxonomy" id="1618546"/>
    <lineage>
        <taxon>Bacteria</taxon>
        <taxon>Candidatus Woeseibacteriota</taxon>
    </lineage>
</organism>
<evidence type="ECO:0000259" key="2">
    <source>
        <dbReference type="Pfam" id="PF04892"/>
    </source>
</evidence>
<keyword evidence="1" id="KW-1133">Transmembrane helix</keyword>
<evidence type="ECO:0000313" key="4">
    <source>
        <dbReference type="Proteomes" id="UP000034603"/>
    </source>
</evidence>
<feature type="transmembrane region" description="Helical" evidence="1">
    <location>
        <begin position="12"/>
        <end position="30"/>
    </location>
</feature>
<keyword evidence="1" id="KW-0812">Transmembrane</keyword>
<sequence length="144" mass="16799">MSKSLQDRIIKFTKYWFPAIVWAFVIYSFSSNPTGRASEIHWEDFVIKKSAHLFVYSVLTVLLYRAFYNYQLGEKLSAKYTLIVNVLYAISDEFHQGFTPGRDPTLRDILIDSFAIIVVLYLIIKYLPMAPKAVRTWAKKFEIA</sequence>
<dbReference type="InterPro" id="IPR006976">
    <property type="entry name" value="VanZ-like"/>
</dbReference>
<name>A0A0G0KAR1_9BACT</name>
<evidence type="ECO:0000313" key="3">
    <source>
        <dbReference type="EMBL" id="KKQ46204.1"/>
    </source>
</evidence>
<accession>A0A0G0KAR1</accession>
<dbReference type="Pfam" id="PF04892">
    <property type="entry name" value="VanZ"/>
    <property type="match status" value="1"/>
</dbReference>
<reference evidence="3 4" key="1">
    <citation type="journal article" date="2015" name="Nature">
        <title>rRNA introns, odd ribosomes, and small enigmatic genomes across a large radiation of phyla.</title>
        <authorList>
            <person name="Brown C.T."/>
            <person name="Hug L.A."/>
            <person name="Thomas B.C."/>
            <person name="Sharon I."/>
            <person name="Castelle C.J."/>
            <person name="Singh A."/>
            <person name="Wilkins M.J."/>
            <person name="Williams K.H."/>
            <person name="Banfield J.F."/>
        </authorList>
    </citation>
    <scope>NUCLEOTIDE SEQUENCE [LARGE SCALE GENOMIC DNA]</scope>
</reference>
<dbReference type="EMBL" id="LBTR01000004">
    <property type="protein sequence ID" value="KKQ46204.1"/>
    <property type="molecule type" value="Genomic_DNA"/>
</dbReference>
<protein>
    <submittedName>
        <fullName evidence="3">VanZ family protein</fullName>
    </submittedName>
</protein>
<feature type="transmembrane region" description="Helical" evidence="1">
    <location>
        <begin position="109"/>
        <end position="127"/>
    </location>
</feature>
<evidence type="ECO:0000256" key="1">
    <source>
        <dbReference type="SAM" id="Phobius"/>
    </source>
</evidence>
<gene>
    <name evidence="3" type="ORF">US62_C0004G0017</name>
</gene>
<dbReference type="PATRIC" id="fig|1618546.3.peg.111"/>
<comment type="caution">
    <text evidence="3">The sequence shown here is derived from an EMBL/GenBank/DDBJ whole genome shotgun (WGS) entry which is preliminary data.</text>
</comment>
<feature type="transmembrane region" description="Helical" evidence="1">
    <location>
        <begin position="50"/>
        <end position="68"/>
    </location>
</feature>
<feature type="domain" description="VanZ-like" evidence="2">
    <location>
        <begin position="40"/>
        <end position="123"/>
    </location>
</feature>
<keyword evidence="1" id="KW-0472">Membrane</keyword>
<dbReference type="Proteomes" id="UP000034603">
    <property type="component" value="Unassembled WGS sequence"/>
</dbReference>